<proteinExistence type="predicted"/>
<gene>
    <name evidence="6" type="ORF">RSOLAG22IIIB_05782</name>
</gene>
<keyword evidence="4" id="KW-1133">Transmembrane helix</keyword>
<keyword evidence="2" id="KW-0808">Transferase</keyword>
<evidence type="ECO:0000256" key="2">
    <source>
        <dbReference type="ARBA" id="ARBA00022679"/>
    </source>
</evidence>
<evidence type="ECO:0000256" key="4">
    <source>
        <dbReference type="SAM" id="Phobius"/>
    </source>
</evidence>
<feature type="compositionally biased region" description="Basic and acidic residues" evidence="3">
    <location>
        <begin position="541"/>
        <end position="552"/>
    </location>
</feature>
<evidence type="ECO:0000259" key="5">
    <source>
        <dbReference type="Pfam" id="PF08323"/>
    </source>
</evidence>
<dbReference type="AlphaFoldDB" id="A0A0K6GA10"/>
<sequence length="552" mass="62292">MSAPPKPYLSWALFVDNKTQRWYPEPRGNSAVGAIMYPLLLLIPLITAVVVATFRRDFYQIRINQWDTAPKASASYCPILGALGIVKANQHSDDKGAVPGTPVVEKGLEYEVIDRKLKVKIGRLGVMYSLMGKSMTDCDTYWVVPKVKDLEYPAGGPADPIPIETKADPYPARMDDLSPAIFYSTWNQAIAETFRRFPVIDIYHVNDYHGALAPLYLLPGVLPVCLPLHNAQFQGLWPLRTKEEMKEYVQFGNTFDLASFISVHQKNVGVTGVSDKYGKRSWGRYPALWTLKHVDPPPPFDIAALDEKLVDMANVAIDQNAEAQRPEFNRQAQDWTKIKQDPKADLFMFVSRWSKQKGVDVITDAMPSLLENRSTLARLMEMYPDRVLSKPKFAALPPFLFPGVEFALIPSRDEPFGLVAVEFGRKSALGVGSRLGGLVLMPGWWFPVESTSTNHMLSQFTGTIRLALQSTEEERAMLRARSAVQRSPIVEWRQRTEDFHRRSIHTSRRLAAPEAWSEKDCINPCQSGNRAIQGMDNEDWNPFHKPEPTQSN</sequence>
<dbReference type="PANTHER" id="PTHR47182:SF2">
    <property type="entry name" value="CELL WALL ALPHA-1,3-GLUCAN SYNTHASE AGS1"/>
    <property type="match status" value="1"/>
</dbReference>
<dbReference type="InterPro" id="IPR013534">
    <property type="entry name" value="Starch_synth_cat_dom"/>
</dbReference>
<evidence type="ECO:0000256" key="3">
    <source>
        <dbReference type="SAM" id="MobiDB-lite"/>
    </source>
</evidence>
<dbReference type="Gene3D" id="3.40.50.2000">
    <property type="entry name" value="Glycogen Phosphorylase B"/>
    <property type="match status" value="2"/>
</dbReference>
<protein>
    <submittedName>
        <fullName evidence="6">Alpha-1,3-glucan synthase</fullName>
    </submittedName>
</protein>
<feature type="region of interest" description="Disordered" evidence="3">
    <location>
        <begin position="527"/>
        <end position="552"/>
    </location>
</feature>
<dbReference type="Proteomes" id="UP000044841">
    <property type="component" value="Unassembled WGS sequence"/>
</dbReference>
<evidence type="ECO:0000313" key="7">
    <source>
        <dbReference type="Proteomes" id="UP000044841"/>
    </source>
</evidence>
<dbReference type="GO" id="GO:0047657">
    <property type="term" value="F:alpha-1,3-glucan synthase activity"/>
    <property type="evidence" value="ECO:0007669"/>
    <property type="project" value="UniProtKB-EC"/>
</dbReference>
<keyword evidence="1" id="KW-0328">Glycosyltransferase</keyword>
<name>A0A0K6GA10_9AGAM</name>
<dbReference type="SUPFAM" id="SSF53756">
    <property type="entry name" value="UDP-Glycosyltransferase/glycogen phosphorylase"/>
    <property type="match status" value="1"/>
</dbReference>
<reference evidence="6 7" key="1">
    <citation type="submission" date="2015-07" db="EMBL/GenBank/DDBJ databases">
        <authorList>
            <person name="Noorani M."/>
        </authorList>
    </citation>
    <scope>NUCLEOTIDE SEQUENCE [LARGE SCALE GENOMIC DNA]</scope>
    <source>
        <strain evidence="6">BBA 69670</strain>
    </source>
</reference>
<evidence type="ECO:0000256" key="1">
    <source>
        <dbReference type="ARBA" id="ARBA00022676"/>
    </source>
</evidence>
<evidence type="ECO:0000313" key="6">
    <source>
        <dbReference type="EMBL" id="CUA75214.1"/>
    </source>
</evidence>
<dbReference type="GO" id="GO:0009277">
    <property type="term" value="C:fungal-type cell wall"/>
    <property type="evidence" value="ECO:0007669"/>
    <property type="project" value="TreeGrafter"/>
</dbReference>
<keyword evidence="7" id="KW-1185">Reference proteome</keyword>
<organism evidence="6 7">
    <name type="scientific">Rhizoctonia solani</name>
    <dbReference type="NCBI Taxonomy" id="456999"/>
    <lineage>
        <taxon>Eukaryota</taxon>
        <taxon>Fungi</taxon>
        <taxon>Dikarya</taxon>
        <taxon>Basidiomycota</taxon>
        <taxon>Agaricomycotina</taxon>
        <taxon>Agaricomycetes</taxon>
        <taxon>Cantharellales</taxon>
        <taxon>Ceratobasidiaceae</taxon>
        <taxon>Rhizoctonia</taxon>
    </lineage>
</organism>
<feature type="domain" description="Starch synthase catalytic" evidence="5">
    <location>
        <begin position="175"/>
        <end position="252"/>
    </location>
</feature>
<keyword evidence="4" id="KW-0812">Transmembrane</keyword>
<dbReference type="PANTHER" id="PTHR47182">
    <property type="entry name" value="CELL WALL ALPHA-1,3-GLUCAN SYNTHASE AGS1-RELATED"/>
    <property type="match status" value="1"/>
</dbReference>
<dbReference type="InterPro" id="IPR058655">
    <property type="entry name" value="Mok11-14/Ags1-like"/>
</dbReference>
<accession>A0A0K6GA10</accession>
<dbReference type="Pfam" id="PF08323">
    <property type="entry name" value="Glyco_transf_5"/>
    <property type="match status" value="1"/>
</dbReference>
<dbReference type="GO" id="GO:0070600">
    <property type="term" value="P:fungal-type cell wall (1-&gt;3)-alpha-glucan biosynthetic process"/>
    <property type="evidence" value="ECO:0007669"/>
    <property type="project" value="TreeGrafter"/>
</dbReference>
<feature type="transmembrane region" description="Helical" evidence="4">
    <location>
        <begin position="31"/>
        <end position="54"/>
    </location>
</feature>
<dbReference type="EMBL" id="CYGV01001512">
    <property type="protein sequence ID" value="CUA75214.1"/>
    <property type="molecule type" value="Genomic_DNA"/>
</dbReference>
<keyword evidence="4" id="KW-0472">Membrane</keyword>